<dbReference type="EMBL" id="CP159373">
    <property type="protein sequence ID" value="XCN73494.1"/>
    <property type="molecule type" value="Genomic_DNA"/>
</dbReference>
<gene>
    <name evidence="2" type="ORF">Q3M24_01715</name>
</gene>
<dbReference type="AlphaFoldDB" id="A0AAU8LX86"/>
<name>A0AAU8LX86_9BACT</name>
<proteinExistence type="predicted"/>
<accession>A0AAU8LX86</accession>
<sequence>MRTAKTFTLLIILTFTHSINLANADELPTQDTLSAIGQFADTICTKVPLAGADQSIELSGEVKAELKAFFKKIGDAGVKGQGKLNAASWEGLLQKDLTDIISKNMDCRLQLAEKMIDRLFSTPKKK</sequence>
<organism evidence="2">
    <name type="scientific">Candidatus Electrothrix aestuarii</name>
    <dbReference type="NCBI Taxonomy" id="3062594"/>
    <lineage>
        <taxon>Bacteria</taxon>
        <taxon>Pseudomonadati</taxon>
        <taxon>Thermodesulfobacteriota</taxon>
        <taxon>Desulfobulbia</taxon>
        <taxon>Desulfobulbales</taxon>
        <taxon>Desulfobulbaceae</taxon>
        <taxon>Candidatus Electrothrix</taxon>
    </lineage>
</organism>
<reference evidence="2" key="2">
    <citation type="submission" date="2024-06" db="EMBL/GenBank/DDBJ databases">
        <authorList>
            <person name="Plum-Jensen L.E."/>
            <person name="Schramm A."/>
            <person name="Marshall I.P.G."/>
        </authorList>
    </citation>
    <scope>NUCLEOTIDE SEQUENCE</scope>
    <source>
        <strain evidence="2">Rat1</strain>
    </source>
</reference>
<evidence type="ECO:0000313" key="2">
    <source>
        <dbReference type="EMBL" id="XCN73494.1"/>
    </source>
</evidence>
<protein>
    <submittedName>
        <fullName evidence="2">Uncharacterized protein</fullName>
    </submittedName>
</protein>
<feature type="signal peptide" evidence="1">
    <location>
        <begin position="1"/>
        <end position="24"/>
    </location>
</feature>
<feature type="chain" id="PRO_5043515647" evidence="1">
    <location>
        <begin position="25"/>
        <end position="126"/>
    </location>
</feature>
<keyword evidence="1" id="KW-0732">Signal</keyword>
<dbReference type="KEGG" id="eaj:Q3M24_01715"/>
<evidence type="ECO:0000256" key="1">
    <source>
        <dbReference type="SAM" id="SignalP"/>
    </source>
</evidence>
<reference evidence="2" key="1">
    <citation type="journal article" date="2024" name="Syst. Appl. Microbiol.">
        <title>First single-strain enrichments of Electrothrix cable bacteria, description of E. aestuarii sp. nov. and E. rattekaaiensis sp. nov., and proposal of a cable bacteria taxonomy following the rules of the SeqCode.</title>
        <authorList>
            <person name="Plum-Jensen L.E."/>
            <person name="Schramm A."/>
            <person name="Marshall I.P.G."/>
        </authorList>
    </citation>
    <scope>NUCLEOTIDE SEQUENCE</scope>
    <source>
        <strain evidence="2">Rat1</strain>
    </source>
</reference>